<dbReference type="AlphaFoldDB" id="A0A7J7N1X3"/>
<reference evidence="1 2" key="1">
    <citation type="journal article" date="2020" name="IScience">
        <title>Genome Sequencing of the Endangered Kingdonia uniflora (Circaeasteraceae, Ranunculales) Reveals Potential Mechanisms of Evolutionary Specialization.</title>
        <authorList>
            <person name="Sun Y."/>
            <person name="Deng T."/>
            <person name="Zhang A."/>
            <person name="Moore M.J."/>
            <person name="Landis J.B."/>
            <person name="Lin N."/>
            <person name="Zhang H."/>
            <person name="Zhang X."/>
            <person name="Huang J."/>
            <person name="Zhang X."/>
            <person name="Sun H."/>
            <person name="Wang H."/>
        </authorList>
    </citation>
    <scope>NUCLEOTIDE SEQUENCE [LARGE SCALE GENOMIC DNA]</scope>
    <source>
        <strain evidence="1">TB1705</strain>
        <tissue evidence="1">Leaf</tissue>
    </source>
</reference>
<gene>
    <name evidence="1" type="ORF">GIB67_007663</name>
</gene>
<dbReference type="Proteomes" id="UP000541444">
    <property type="component" value="Unassembled WGS sequence"/>
</dbReference>
<dbReference type="EMBL" id="JACGCM010001144">
    <property type="protein sequence ID" value="KAF6161022.1"/>
    <property type="molecule type" value="Genomic_DNA"/>
</dbReference>
<comment type="caution">
    <text evidence="1">The sequence shown here is derived from an EMBL/GenBank/DDBJ whole genome shotgun (WGS) entry which is preliminary data.</text>
</comment>
<organism evidence="1 2">
    <name type="scientific">Kingdonia uniflora</name>
    <dbReference type="NCBI Taxonomy" id="39325"/>
    <lineage>
        <taxon>Eukaryota</taxon>
        <taxon>Viridiplantae</taxon>
        <taxon>Streptophyta</taxon>
        <taxon>Embryophyta</taxon>
        <taxon>Tracheophyta</taxon>
        <taxon>Spermatophyta</taxon>
        <taxon>Magnoliopsida</taxon>
        <taxon>Ranunculales</taxon>
        <taxon>Circaeasteraceae</taxon>
        <taxon>Kingdonia</taxon>
    </lineage>
</organism>
<evidence type="ECO:0000313" key="2">
    <source>
        <dbReference type="Proteomes" id="UP000541444"/>
    </source>
</evidence>
<proteinExistence type="predicted"/>
<protein>
    <submittedName>
        <fullName evidence="1">Uncharacterized protein</fullName>
    </submittedName>
</protein>
<sequence length="112" mass="12374">MDDIEVWSVNVAQEEALRLLETSLTSKSALTTAFINSSNIDIKIPKQLYLKSCWTLNGSAPRRYAHTPRQVQDSHILEGHGGEYAEPHTSVGGGLCKRSAIGAILRQDFAYE</sequence>
<evidence type="ECO:0000313" key="1">
    <source>
        <dbReference type="EMBL" id="KAF6161022.1"/>
    </source>
</evidence>
<accession>A0A7J7N1X3</accession>
<name>A0A7J7N1X3_9MAGN</name>
<keyword evidence="2" id="KW-1185">Reference proteome</keyword>